<accession>A0A226NA17</accession>
<feature type="compositionally biased region" description="Low complexity" evidence="1">
    <location>
        <begin position="67"/>
        <end position="81"/>
    </location>
</feature>
<reference evidence="2 3" key="1">
    <citation type="submission" date="2016-07" db="EMBL/GenBank/DDBJ databases">
        <title>Disparate Historic Effective Population Sizes Predicted by Modern Levels of Genome Diversity for the Scaled Quail (Callipepla squamata) and the Northern Bobwhite (Colinus virginianus): Inferences from First and Second Generation Draft Genome Assemblies for Sympatric New World Quail.</title>
        <authorList>
            <person name="Oldeschulte D.L."/>
            <person name="Halley Y.A."/>
            <person name="Bhattarai E.K."/>
            <person name="Brashear W.A."/>
            <person name="Hill J."/>
            <person name="Metz R.P."/>
            <person name="Johnson C.D."/>
            <person name="Rollins D."/>
            <person name="Peterson M.J."/>
            <person name="Bickhart D.M."/>
            <person name="Decker J.E."/>
            <person name="Seabury C.M."/>
        </authorList>
    </citation>
    <scope>NUCLEOTIDE SEQUENCE [LARGE SCALE GENOMIC DNA]</scope>
    <source>
        <strain evidence="2 3">Texas</strain>
        <tissue evidence="2">Leg muscle</tissue>
    </source>
</reference>
<dbReference type="Proteomes" id="UP000198323">
    <property type="component" value="Unassembled WGS sequence"/>
</dbReference>
<gene>
    <name evidence="2" type="ORF">ASZ78_000132</name>
</gene>
<proteinExistence type="predicted"/>
<dbReference type="OrthoDB" id="10255048at2759"/>
<name>A0A226NA17_CALSU</name>
<dbReference type="AlphaFoldDB" id="A0A226NA17"/>
<evidence type="ECO:0000256" key="1">
    <source>
        <dbReference type="SAM" id="MobiDB-lite"/>
    </source>
</evidence>
<feature type="region of interest" description="Disordered" evidence="1">
    <location>
        <begin position="58"/>
        <end position="93"/>
    </location>
</feature>
<organism evidence="2 3">
    <name type="scientific">Callipepla squamata</name>
    <name type="common">Scaled quail</name>
    <dbReference type="NCBI Taxonomy" id="9009"/>
    <lineage>
        <taxon>Eukaryota</taxon>
        <taxon>Metazoa</taxon>
        <taxon>Chordata</taxon>
        <taxon>Craniata</taxon>
        <taxon>Vertebrata</taxon>
        <taxon>Euteleostomi</taxon>
        <taxon>Archelosauria</taxon>
        <taxon>Archosauria</taxon>
        <taxon>Dinosauria</taxon>
        <taxon>Saurischia</taxon>
        <taxon>Theropoda</taxon>
        <taxon>Coelurosauria</taxon>
        <taxon>Aves</taxon>
        <taxon>Neognathae</taxon>
        <taxon>Galloanserae</taxon>
        <taxon>Galliformes</taxon>
        <taxon>Odontophoridae</taxon>
        <taxon>Callipepla</taxon>
    </lineage>
</organism>
<keyword evidence="3" id="KW-1185">Reference proteome</keyword>
<protein>
    <submittedName>
        <fullName evidence="2">Uncharacterized protein</fullName>
    </submittedName>
</protein>
<sequence length="93" mass="9375">MSFSLCSPPGPGDDIQLASTLGPPEQTQAVSSAYGNVEPVDAAELTAASTSKSDCCEEAAELVSGDEPVAAAPAGGLELPPQEAESVTEEIKR</sequence>
<evidence type="ECO:0000313" key="3">
    <source>
        <dbReference type="Proteomes" id="UP000198323"/>
    </source>
</evidence>
<comment type="caution">
    <text evidence="2">The sequence shown here is derived from an EMBL/GenBank/DDBJ whole genome shotgun (WGS) entry which is preliminary data.</text>
</comment>
<evidence type="ECO:0000313" key="2">
    <source>
        <dbReference type="EMBL" id="OXB64456.1"/>
    </source>
</evidence>
<dbReference type="EMBL" id="MCFN01000121">
    <property type="protein sequence ID" value="OXB64456.1"/>
    <property type="molecule type" value="Genomic_DNA"/>
</dbReference>
<feature type="region of interest" description="Disordered" evidence="1">
    <location>
        <begin position="1"/>
        <end position="30"/>
    </location>
</feature>